<evidence type="ECO:0000256" key="1">
    <source>
        <dbReference type="SAM" id="MobiDB-lite"/>
    </source>
</evidence>
<dbReference type="AlphaFoldDB" id="A0AAD3HC25"/>
<comment type="caution">
    <text evidence="2">The sequence shown here is derived from an EMBL/GenBank/DDBJ whole genome shotgun (WGS) entry which is preliminary data.</text>
</comment>
<organism evidence="2 3">
    <name type="scientific">Chaetoceros tenuissimus</name>
    <dbReference type="NCBI Taxonomy" id="426638"/>
    <lineage>
        <taxon>Eukaryota</taxon>
        <taxon>Sar</taxon>
        <taxon>Stramenopiles</taxon>
        <taxon>Ochrophyta</taxon>
        <taxon>Bacillariophyta</taxon>
        <taxon>Coscinodiscophyceae</taxon>
        <taxon>Chaetocerotophycidae</taxon>
        <taxon>Chaetocerotales</taxon>
        <taxon>Chaetocerotaceae</taxon>
        <taxon>Chaetoceros</taxon>
    </lineage>
</organism>
<reference evidence="2 3" key="1">
    <citation type="journal article" date="2021" name="Sci. Rep.">
        <title>The genome of the diatom Chaetoceros tenuissimus carries an ancient integrated fragment of an extant virus.</title>
        <authorList>
            <person name="Hongo Y."/>
            <person name="Kimura K."/>
            <person name="Takaki Y."/>
            <person name="Yoshida Y."/>
            <person name="Baba S."/>
            <person name="Kobayashi G."/>
            <person name="Nagasaki K."/>
            <person name="Hano T."/>
            <person name="Tomaru Y."/>
        </authorList>
    </citation>
    <scope>NUCLEOTIDE SEQUENCE [LARGE SCALE GENOMIC DNA]</scope>
    <source>
        <strain evidence="2 3">NIES-3715</strain>
    </source>
</reference>
<evidence type="ECO:0000313" key="3">
    <source>
        <dbReference type="Proteomes" id="UP001054902"/>
    </source>
</evidence>
<name>A0AAD3HC25_9STRA</name>
<proteinExistence type="predicted"/>
<dbReference type="EMBL" id="BLLK01000058">
    <property type="protein sequence ID" value="GFH57633.1"/>
    <property type="molecule type" value="Genomic_DNA"/>
</dbReference>
<evidence type="ECO:0000313" key="2">
    <source>
        <dbReference type="EMBL" id="GFH57633.1"/>
    </source>
</evidence>
<dbReference type="Proteomes" id="UP001054902">
    <property type="component" value="Unassembled WGS sequence"/>
</dbReference>
<gene>
    <name evidence="2" type="ORF">CTEN210_14110</name>
</gene>
<protein>
    <submittedName>
        <fullName evidence="2">Uncharacterized protein</fullName>
    </submittedName>
</protein>
<keyword evidence="3" id="KW-1185">Reference proteome</keyword>
<feature type="region of interest" description="Disordered" evidence="1">
    <location>
        <begin position="237"/>
        <end position="265"/>
    </location>
</feature>
<sequence length="425" mass="49006">MFAHPIMAKHFEPPAFSPGVPQRELRNRMNLLTHAGEAGIIPEHEWNALQSKEAKALLEEDPNTLFDVFEKLNVPVLPGRKGSEFDKSMHYAKEFWQKAKGINRGRSVLACSLAHLKAMKTLVEEGYDFILEDNVRVPLIDPMLDVDVHKDEIDNFQCECANRIWDTIDSSSEWSAESGQPCELRYYGWLGSRPNLEFILEGHCPKRRYERKNAIESTKTFFPFPNKHDVEEYLQNQEDAEKQQTNSKTNEEDEEKADDNKDANAVKAGGTPIWGAFAYWISKDGFESLIHSLQQDVGAMLWKGKRMRCYVVKPIDKIIPRRVIAELDEKSEDEGGRHRVHVATHPAFFRAPMLKSQIHAQWDVAFCTSTEYQMQKCCKNIKESNAGAFWNHLWLTAKEREIVAYRNKTGEWITQQDYAENVQNT</sequence>
<accession>A0AAD3HC25</accession>